<feature type="transmembrane region" description="Helical" evidence="1">
    <location>
        <begin position="119"/>
        <end position="137"/>
    </location>
</feature>
<feature type="transmembrane region" description="Helical" evidence="1">
    <location>
        <begin position="157"/>
        <end position="181"/>
    </location>
</feature>
<keyword evidence="1" id="KW-0472">Membrane</keyword>
<dbReference type="EMBL" id="MHIR01000016">
    <property type="protein sequence ID" value="OGY57681.1"/>
    <property type="molecule type" value="Genomic_DNA"/>
</dbReference>
<evidence type="ECO:0000256" key="1">
    <source>
        <dbReference type="SAM" id="Phobius"/>
    </source>
</evidence>
<protein>
    <recommendedName>
        <fullName evidence="4">VanZ-like domain-containing protein</fullName>
    </recommendedName>
</protein>
<evidence type="ECO:0000313" key="2">
    <source>
        <dbReference type="EMBL" id="OGY57681.1"/>
    </source>
</evidence>
<dbReference type="AlphaFoldDB" id="A0A1G1YZ71"/>
<feature type="transmembrane region" description="Helical" evidence="1">
    <location>
        <begin position="23"/>
        <end position="41"/>
    </location>
</feature>
<accession>A0A1G1YZ71</accession>
<comment type="caution">
    <text evidence="2">The sequence shown here is derived from an EMBL/GenBank/DDBJ whole genome shotgun (WGS) entry which is preliminary data.</text>
</comment>
<feature type="transmembrane region" description="Helical" evidence="1">
    <location>
        <begin position="48"/>
        <end position="69"/>
    </location>
</feature>
<reference evidence="2 3" key="1">
    <citation type="journal article" date="2016" name="Nat. Commun.">
        <title>Thousands of microbial genomes shed light on interconnected biogeochemical processes in an aquifer system.</title>
        <authorList>
            <person name="Anantharaman K."/>
            <person name="Brown C.T."/>
            <person name="Hug L.A."/>
            <person name="Sharon I."/>
            <person name="Castelle C.J."/>
            <person name="Probst A.J."/>
            <person name="Thomas B.C."/>
            <person name="Singh A."/>
            <person name="Wilkins M.J."/>
            <person name="Karaoz U."/>
            <person name="Brodie E.L."/>
            <person name="Williams K.H."/>
            <person name="Hubbard S.S."/>
            <person name="Banfield J.F."/>
        </authorList>
    </citation>
    <scope>NUCLEOTIDE SEQUENCE [LARGE SCALE GENOMIC DNA]</scope>
</reference>
<proteinExistence type="predicted"/>
<evidence type="ECO:0008006" key="4">
    <source>
        <dbReference type="Google" id="ProtNLM"/>
    </source>
</evidence>
<gene>
    <name evidence="2" type="ORF">A3H67_03445</name>
</gene>
<organism evidence="2 3">
    <name type="scientific">Candidatus Buchananbacteria bacterium RIFCSPLOWO2_02_FULL_46_11b</name>
    <dbReference type="NCBI Taxonomy" id="1797548"/>
    <lineage>
        <taxon>Bacteria</taxon>
        <taxon>Candidatus Buchananiibacteriota</taxon>
    </lineage>
</organism>
<name>A0A1G1YZ71_9BACT</name>
<evidence type="ECO:0000313" key="3">
    <source>
        <dbReference type="Proteomes" id="UP000177408"/>
    </source>
</evidence>
<dbReference type="Pfam" id="PF09997">
    <property type="entry name" value="DUF2238"/>
    <property type="match status" value="1"/>
</dbReference>
<keyword evidence="1" id="KW-0812">Transmembrane</keyword>
<sequence>MFFTLAYIAAFSARGLALSNYEFLYYTALMIAMIFLGVKVARRLHLAFFILVNLSVWGFLHLLGGNFYLSGGVRLYDFYLIPNFFRYDNFIHLYASFIITLALYSLLDNFTHEQIRRRYWLFSFILILMAAGLGTFVELAEPLAVIALGATGQVGDYFNNAFDLFFNLFGAVLATIIVYYYQERPKFLKKLNAAADKNN</sequence>
<dbReference type="Proteomes" id="UP000177408">
    <property type="component" value="Unassembled WGS sequence"/>
</dbReference>
<keyword evidence="1" id="KW-1133">Transmembrane helix</keyword>
<dbReference type="InterPro" id="IPR014509">
    <property type="entry name" value="YjdF-like"/>
</dbReference>
<feature type="transmembrane region" description="Helical" evidence="1">
    <location>
        <begin position="89"/>
        <end position="107"/>
    </location>
</feature>